<evidence type="ECO:0000313" key="2">
    <source>
        <dbReference type="Proteomes" id="UP000039217"/>
    </source>
</evidence>
<dbReference type="Gene3D" id="3.40.50.150">
    <property type="entry name" value="Vaccinia Virus protein VP39"/>
    <property type="match status" value="1"/>
</dbReference>
<dbReference type="GO" id="GO:0032259">
    <property type="term" value="P:methylation"/>
    <property type="evidence" value="ECO:0007669"/>
    <property type="project" value="UniProtKB-KW"/>
</dbReference>
<keyword evidence="1" id="KW-0489">Methyltransferase</keyword>
<keyword evidence="1" id="KW-0808">Transferase</keyword>
<organism evidence="1 2">
    <name type="scientific">Mycobacterium tuberculosis</name>
    <dbReference type="NCBI Taxonomy" id="1773"/>
    <lineage>
        <taxon>Bacteria</taxon>
        <taxon>Bacillati</taxon>
        <taxon>Actinomycetota</taxon>
        <taxon>Actinomycetes</taxon>
        <taxon>Mycobacteriales</taxon>
        <taxon>Mycobacteriaceae</taxon>
        <taxon>Mycobacterium</taxon>
        <taxon>Mycobacterium tuberculosis complex</taxon>
    </lineage>
</organism>
<dbReference type="AlphaFoldDB" id="A0A655FXJ1"/>
<protein>
    <submittedName>
        <fullName evidence="1">O-methyltransferase</fullName>
        <ecNumber evidence="1">2.1.1.-</ecNumber>
    </submittedName>
</protein>
<dbReference type="GO" id="GO:0008168">
    <property type="term" value="F:methyltransferase activity"/>
    <property type="evidence" value="ECO:0007669"/>
    <property type="project" value="UniProtKB-KW"/>
</dbReference>
<dbReference type="EMBL" id="CQQC01002014">
    <property type="protein sequence ID" value="CNW42717.1"/>
    <property type="molecule type" value="Genomic_DNA"/>
</dbReference>
<reference evidence="1 2" key="1">
    <citation type="submission" date="2015-03" db="EMBL/GenBank/DDBJ databases">
        <authorList>
            <consortium name="Pathogen Informatics"/>
        </authorList>
    </citation>
    <scope>NUCLEOTIDE SEQUENCE [LARGE SCALE GENOMIC DNA]</scope>
    <source>
        <strain evidence="1 2">D00501624</strain>
    </source>
</reference>
<gene>
    <name evidence="1" type="ORF">ERS007661_03959</name>
</gene>
<dbReference type="Proteomes" id="UP000039217">
    <property type="component" value="Unassembled WGS sequence"/>
</dbReference>
<sequence>MVDNVIRGGGILAESDDADAVAARRTLQMMGEHPGLDATAIQTVGRKGWDGFALALVR</sequence>
<accession>A0A655FXJ1</accession>
<evidence type="ECO:0000313" key="1">
    <source>
        <dbReference type="EMBL" id="CNW42717.1"/>
    </source>
</evidence>
<dbReference type="EC" id="2.1.1.-" evidence="1"/>
<proteinExistence type="predicted"/>
<name>A0A655FXJ1_MYCTX</name>
<dbReference type="InterPro" id="IPR029063">
    <property type="entry name" value="SAM-dependent_MTases_sf"/>
</dbReference>